<evidence type="ECO:0000256" key="5">
    <source>
        <dbReference type="PIRSR" id="PIRSR005604-1"/>
    </source>
</evidence>
<dbReference type="GO" id="GO:0016762">
    <property type="term" value="F:xyloglucan:xyloglucosyl transferase activity"/>
    <property type="evidence" value="ECO:0007669"/>
    <property type="project" value="UniProtKB-EC"/>
</dbReference>
<comment type="PTM">
    <text evidence="6">Contains at least one intrachain disulfide bond essential for its enzymatic activity.</text>
</comment>
<dbReference type="InterPro" id="IPR013320">
    <property type="entry name" value="ConA-like_dom_sf"/>
</dbReference>
<gene>
    <name evidence="8" type="ORF">KC19_10G024600</name>
</gene>
<comment type="caution">
    <text evidence="8">The sequence shown here is derived from an EMBL/GenBank/DDBJ whole genome shotgun (WGS) entry which is preliminary data.</text>
</comment>
<comment type="subcellular location">
    <subcellularLocation>
        <location evidence="6">Secreted</location>
        <location evidence="6">Cell wall</location>
    </subcellularLocation>
    <subcellularLocation>
        <location evidence="6">Secreted</location>
        <location evidence="6">Extracellular space</location>
        <location evidence="6">Apoplast</location>
    </subcellularLocation>
</comment>
<dbReference type="SUPFAM" id="SSF49899">
    <property type="entry name" value="Concanavalin A-like lectins/glucanases"/>
    <property type="match status" value="1"/>
</dbReference>
<reference evidence="8" key="1">
    <citation type="submission" date="2020-06" db="EMBL/GenBank/DDBJ databases">
        <title>WGS assembly of Ceratodon purpureus strain R40.</title>
        <authorList>
            <person name="Carey S.B."/>
            <person name="Jenkins J."/>
            <person name="Shu S."/>
            <person name="Lovell J.T."/>
            <person name="Sreedasyam A."/>
            <person name="Maumus F."/>
            <person name="Tiley G.P."/>
            <person name="Fernandez-Pozo N."/>
            <person name="Barry K."/>
            <person name="Chen C."/>
            <person name="Wang M."/>
            <person name="Lipzen A."/>
            <person name="Daum C."/>
            <person name="Saski C.A."/>
            <person name="Payton A.C."/>
            <person name="Mcbreen J.C."/>
            <person name="Conrad R.E."/>
            <person name="Kollar L.M."/>
            <person name="Olsson S."/>
            <person name="Huttunen S."/>
            <person name="Landis J.B."/>
            <person name="Wickett N.J."/>
            <person name="Johnson M.G."/>
            <person name="Rensing S.A."/>
            <person name="Grimwood J."/>
            <person name="Schmutz J."/>
            <person name="Mcdaniel S.F."/>
        </authorList>
    </citation>
    <scope>NUCLEOTIDE SEQUENCE</scope>
    <source>
        <strain evidence="8">R40</strain>
    </source>
</reference>
<dbReference type="PANTHER" id="PTHR31062">
    <property type="entry name" value="XYLOGLUCAN ENDOTRANSGLUCOSYLASE/HYDROLASE PROTEIN 8-RELATED"/>
    <property type="match status" value="1"/>
</dbReference>
<keyword evidence="2 6" id="KW-0378">Hydrolase</keyword>
<evidence type="ECO:0000256" key="4">
    <source>
        <dbReference type="ARBA" id="ARBA00023295"/>
    </source>
</evidence>
<accession>A0A8T0GGF1</accession>
<evidence type="ECO:0000313" key="9">
    <source>
        <dbReference type="Proteomes" id="UP000822688"/>
    </source>
</evidence>
<sequence>MGSSSGSSQCVALMALLCLSFVVGGQALLSDEFNTWQPQYVNYWTNGKGLTLTLDQGNSAAGCGSKDSYLYGSFGAWIKLPGGNAAGTVATLYLSSPFPDQCEFDLEFLGHLEGRPRKIHTNVFVDGKGGMEQQIYMPGDFDPTAAYHYYSFEWHSDMVVFYVDWKPIRMFKNLQGTVPGFNYCNHKAMSLYLSIWDGSNWATEGGSIKLDWNAAPFQCHYTDFVMNGCKVNSWDTNAISACQQSSYATGPGVTPEQWQYMESIKNNATLVKYNYCTDYARYPQGTRPECQYNAM</sequence>
<evidence type="ECO:0000256" key="1">
    <source>
        <dbReference type="ARBA" id="ARBA00022679"/>
    </source>
</evidence>
<dbReference type="GO" id="GO:0071555">
    <property type="term" value="P:cell wall organization"/>
    <property type="evidence" value="ECO:0007669"/>
    <property type="project" value="UniProtKB-KW"/>
</dbReference>
<dbReference type="PIRSF" id="PIRSF005604">
    <property type="entry name" value="XET"/>
    <property type="match status" value="1"/>
</dbReference>
<evidence type="ECO:0000313" key="8">
    <source>
        <dbReference type="EMBL" id="KAG0558391.1"/>
    </source>
</evidence>
<keyword evidence="6" id="KW-0961">Cell wall biogenesis/degradation</keyword>
<keyword evidence="9" id="KW-1185">Reference proteome</keyword>
<dbReference type="InterPro" id="IPR010713">
    <property type="entry name" value="XET_C"/>
</dbReference>
<dbReference type="GO" id="GO:0010411">
    <property type="term" value="P:xyloglucan metabolic process"/>
    <property type="evidence" value="ECO:0007669"/>
    <property type="project" value="InterPro"/>
</dbReference>
<feature type="domain" description="GH16" evidence="7">
    <location>
        <begin position="4"/>
        <end position="221"/>
    </location>
</feature>
<dbReference type="GO" id="GO:0042546">
    <property type="term" value="P:cell wall biogenesis"/>
    <property type="evidence" value="ECO:0007669"/>
    <property type="project" value="InterPro"/>
</dbReference>
<dbReference type="Proteomes" id="UP000822688">
    <property type="component" value="Chromosome 10"/>
</dbReference>
<keyword evidence="6" id="KW-0134">Cell wall</keyword>
<dbReference type="InterPro" id="IPR000757">
    <property type="entry name" value="Beta-glucanase-like"/>
</dbReference>
<dbReference type="EC" id="2.4.1.207" evidence="6"/>
<keyword evidence="4 6" id="KW-0326">Glycosidase</keyword>
<dbReference type="InterPro" id="IPR044791">
    <property type="entry name" value="Beta-glucanase/XTH"/>
</dbReference>
<comment type="function">
    <text evidence="6">Catalyzes xyloglucan endohydrolysis (XEH) and/or endotransglycosylation (XET). Cleaves and religates xyloglucan polymers, an essential constituent of the primary cell wall, and thereby participates in cell wall construction of growing tissues.</text>
</comment>
<feature type="active site" description="Nucleophile" evidence="5">
    <location>
        <position position="103"/>
    </location>
</feature>
<feature type="active site" description="Proton donor" evidence="5">
    <location>
        <position position="107"/>
    </location>
</feature>
<keyword evidence="6" id="KW-0732">Signal</keyword>
<dbReference type="Gene3D" id="2.60.120.200">
    <property type="match status" value="1"/>
</dbReference>
<dbReference type="AlphaFoldDB" id="A0A8T0GGF1"/>
<evidence type="ECO:0000256" key="6">
    <source>
        <dbReference type="RuleBase" id="RU361120"/>
    </source>
</evidence>
<keyword evidence="6" id="KW-0964">Secreted</keyword>
<dbReference type="Pfam" id="PF06955">
    <property type="entry name" value="XET_C"/>
    <property type="match status" value="1"/>
</dbReference>
<feature type="chain" id="PRO_5035969013" description="Xyloglucan endotransglucosylase/hydrolase" evidence="6">
    <location>
        <begin position="28"/>
        <end position="295"/>
    </location>
</feature>
<dbReference type="Pfam" id="PF00722">
    <property type="entry name" value="Glyco_hydro_16"/>
    <property type="match status" value="1"/>
</dbReference>
<name>A0A8T0GGF1_CERPU</name>
<dbReference type="GO" id="GO:0004553">
    <property type="term" value="F:hydrolase activity, hydrolyzing O-glycosyl compounds"/>
    <property type="evidence" value="ECO:0007669"/>
    <property type="project" value="InterPro"/>
</dbReference>
<feature type="signal peptide" evidence="6">
    <location>
        <begin position="1"/>
        <end position="27"/>
    </location>
</feature>
<keyword evidence="3" id="KW-1015">Disulfide bond</keyword>
<protein>
    <recommendedName>
        <fullName evidence="6">Xyloglucan endotransglucosylase/hydrolase</fullName>
        <ecNumber evidence="6">2.4.1.207</ecNumber>
    </recommendedName>
</protein>
<proteinExistence type="inferred from homology"/>
<evidence type="ECO:0000256" key="2">
    <source>
        <dbReference type="ARBA" id="ARBA00022801"/>
    </source>
</evidence>
<dbReference type="PROSITE" id="PS51762">
    <property type="entry name" value="GH16_2"/>
    <property type="match status" value="1"/>
</dbReference>
<keyword evidence="1 6" id="KW-0808">Transferase</keyword>
<dbReference type="InterPro" id="IPR016455">
    <property type="entry name" value="XTH"/>
</dbReference>
<keyword evidence="6" id="KW-0052">Apoplast</keyword>
<evidence type="ECO:0000259" key="7">
    <source>
        <dbReference type="PROSITE" id="PS51762"/>
    </source>
</evidence>
<organism evidence="8 9">
    <name type="scientific">Ceratodon purpureus</name>
    <name type="common">Fire moss</name>
    <name type="synonym">Dicranum purpureum</name>
    <dbReference type="NCBI Taxonomy" id="3225"/>
    <lineage>
        <taxon>Eukaryota</taxon>
        <taxon>Viridiplantae</taxon>
        <taxon>Streptophyta</taxon>
        <taxon>Embryophyta</taxon>
        <taxon>Bryophyta</taxon>
        <taxon>Bryophytina</taxon>
        <taxon>Bryopsida</taxon>
        <taxon>Dicranidae</taxon>
        <taxon>Pseudoditrichales</taxon>
        <taxon>Ditrichaceae</taxon>
        <taxon>Ceratodon</taxon>
    </lineage>
</organism>
<dbReference type="EMBL" id="CM026431">
    <property type="protein sequence ID" value="KAG0558391.1"/>
    <property type="molecule type" value="Genomic_DNA"/>
</dbReference>
<evidence type="ECO:0000256" key="3">
    <source>
        <dbReference type="ARBA" id="ARBA00023157"/>
    </source>
</evidence>
<dbReference type="GO" id="GO:0048046">
    <property type="term" value="C:apoplast"/>
    <property type="evidence" value="ECO:0007669"/>
    <property type="project" value="UniProtKB-SubCell"/>
</dbReference>
<comment type="similarity">
    <text evidence="6">Belongs to the glycosyl hydrolase 16 family.</text>
</comment>